<dbReference type="InterPro" id="IPR008258">
    <property type="entry name" value="Transglycosylase_SLT_dom_1"/>
</dbReference>
<dbReference type="SUPFAM" id="SSF53955">
    <property type="entry name" value="Lysozyme-like"/>
    <property type="match status" value="1"/>
</dbReference>
<evidence type="ECO:0000313" key="4">
    <source>
        <dbReference type="Proteomes" id="UP000223913"/>
    </source>
</evidence>
<dbReference type="PANTHER" id="PTHR37423">
    <property type="entry name" value="SOLUBLE LYTIC MUREIN TRANSGLYCOSYLASE-RELATED"/>
    <property type="match status" value="1"/>
</dbReference>
<dbReference type="AlphaFoldDB" id="A0A2D0N7I1"/>
<reference evidence="3 4" key="1">
    <citation type="submission" date="2017-10" db="EMBL/GenBank/DDBJ databases">
        <title>The draft genome sequence of Lewinella nigricans NBRC 102662.</title>
        <authorList>
            <person name="Wang K."/>
        </authorList>
    </citation>
    <scope>NUCLEOTIDE SEQUENCE [LARGE SCALE GENOMIC DNA]</scope>
    <source>
        <strain evidence="3 4">NBRC 102662</strain>
    </source>
</reference>
<dbReference type="RefSeq" id="WP_099152044.1">
    <property type="nucleotide sequence ID" value="NZ_PDUD01000025.1"/>
</dbReference>
<dbReference type="InterPro" id="IPR023346">
    <property type="entry name" value="Lysozyme-like_dom_sf"/>
</dbReference>
<protein>
    <submittedName>
        <fullName evidence="3">Murein transglycosylase</fullName>
    </submittedName>
</protein>
<evidence type="ECO:0000313" key="3">
    <source>
        <dbReference type="EMBL" id="PHN04471.1"/>
    </source>
</evidence>
<comment type="similarity">
    <text evidence="1">Belongs to the transglycosylase Slt family.</text>
</comment>
<dbReference type="Proteomes" id="UP000223913">
    <property type="component" value="Unassembled WGS sequence"/>
</dbReference>
<organism evidence="3 4">
    <name type="scientific">Flavilitoribacter nigricans (strain ATCC 23147 / DSM 23189 / NBRC 102662 / NCIMB 1420 / SS-2)</name>
    <name type="common">Lewinella nigricans</name>
    <dbReference type="NCBI Taxonomy" id="1122177"/>
    <lineage>
        <taxon>Bacteria</taxon>
        <taxon>Pseudomonadati</taxon>
        <taxon>Bacteroidota</taxon>
        <taxon>Saprospiria</taxon>
        <taxon>Saprospirales</taxon>
        <taxon>Lewinellaceae</taxon>
        <taxon>Flavilitoribacter</taxon>
    </lineage>
</organism>
<dbReference type="Gene3D" id="1.10.530.10">
    <property type="match status" value="1"/>
</dbReference>
<name>A0A2D0N7I1_FLAN2</name>
<dbReference type="PANTHER" id="PTHR37423:SF2">
    <property type="entry name" value="MEMBRANE-BOUND LYTIC MUREIN TRANSGLYCOSYLASE C"/>
    <property type="match status" value="1"/>
</dbReference>
<keyword evidence="4" id="KW-1185">Reference proteome</keyword>
<comment type="caution">
    <text evidence="3">The sequence shown here is derived from an EMBL/GenBank/DDBJ whole genome shotgun (WGS) entry which is preliminary data.</text>
</comment>
<evidence type="ECO:0000256" key="1">
    <source>
        <dbReference type="ARBA" id="ARBA00007734"/>
    </source>
</evidence>
<dbReference type="EMBL" id="PDUD01000025">
    <property type="protein sequence ID" value="PHN04471.1"/>
    <property type="molecule type" value="Genomic_DNA"/>
</dbReference>
<gene>
    <name evidence="3" type="ORF">CRP01_20905</name>
</gene>
<proteinExistence type="inferred from homology"/>
<sequence length="310" mass="35690">MNQAVNWYTLTLGAFFTIAVLGSYAGEGEKETAIQTETTQNNAIPQVIEPVDLDKPFDFAGESLPMESFDVRERLDNELTLNTYRHGNTLLNIKKSYRYFPIIERILREHDLPEDLKYIAVAESDLSNATSPAGAKGFWQFMTSTGQYYGLEINKQVDERYHLEKATVAACKYLKDYYKRFGSWSLAAAAYNMGGTRMSRELKAQNATTFYDLNLNHETMRYLFRLVAMKEIMSDPRKFGFYIEAEDGYPELSDYREVEINTAIENLGTFADEHDVSYRDIKVYNPWLISSGLTNSARKTYLIRIPNKKF</sequence>
<dbReference type="Pfam" id="PF01464">
    <property type="entry name" value="SLT"/>
    <property type="match status" value="1"/>
</dbReference>
<evidence type="ECO:0000259" key="2">
    <source>
        <dbReference type="Pfam" id="PF01464"/>
    </source>
</evidence>
<dbReference type="CDD" id="cd16894">
    <property type="entry name" value="MltD-like"/>
    <property type="match status" value="1"/>
</dbReference>
<dbReference type="OrthoDB" id="9815002at2"/>
<feature type="domain" description="Transglycosylase SLT" evidence="2">
    <location>
        <begin position="102"/>
        <end position="210"/>
    </location>
</feature>
<accession>A0A2D0N7I1</accession>